<sequence>MFNPKKTLLKVIAGSVLISAAFGAHATVITSTVTGKIGSINNTASGLATALGFQPIAGQAYSLSITQDLSGPTSSATNSLLIDTVGSVDIALTIGGNTKLFNAASTRQYNSLIDGSPDSLTTLSEIVVGNQKLSFSHSVTGNLWSTADLGQSLALSKGQFTSLYSKLSISSLTGAYQGGFTGVGSSLVAANAVPEPGTMALMGLGLMGLVYSRRRAAKR</sequence>
<name>A0ABX5UJ27_9BURK</name>
<feature type="domain" description="Ice-binding protein C-terminal" evidence="2">
    <location>
        <begin position="192"/>
        <end position="215"/>
    </location>
</feature>
<evidence type="ECO:0000313" key="3">
    <source>
        <dbReference type="EMBL" id="QCP11644.1"/>
    </source>
</evidence>
<organism evidence="3 4">
    <name type="scientific">Pseudoduganella umbonata</name>
    <dbReference type="NCBI Taxonomy" id="864828"/>
    <lineage>
        <taxon>Bacteria</taxon>
        <taxon>Pseudomonadati</taxon>
        <taxon>Pseudomonadota</taxon>
        <taxon>Betaproteobacteria</taxon>
        <taxon>Burkholderiales</taxon>
        <taxon>Oxalobacteraceae</taxon>
        <taxon>Telluria group</taxon>
        <taxon>Pseudoduganella</taxon>
    </lineage>
</organism>
<dbReference type="EMBL" id="CP040017">
    <property type="protein sequence ID" value="QCP11644.1"/>
    <property type="molecule type" value="Genomic_DNA"/>
</dbReference>
<proteinExistence type="predicted"/>
<keyword evidence="1" id="KW-0732">Signal</keyword>
<keyword evidence="4" id="KW-1185">Reference proteome</keyword>
<feature type="signal peptide" evidence="1">
    <location>
        <begin position="1"/>
        <end position="26"/>
    </location>
</feature>
<protein>
    <submittedName>
        <fullName evidence="3">PEP-CTERM sorting domain-containing protein</fullName>
    </submittedName>
</protein>
<feature type="chain" id="PRO_5045462162" evidence="1">
    <location>
        <begin position="27"/>
        <end position="219"/>
    </location>
</feature>
<evidence type="ECO:0000256" key="1">
    <source>
        <dbReference type="SAM" id="SignalP"/>
    </source>
</evidence>
<dbReference type="NCBIfam" id="TIGR02595">
    <property type="entry name" value="PEP_CTERM"/>
    <property type="match status" value="1"/>
</dbReference>
<dbReference type="Proteomes" id="UP000298763">
    <property type="component" value="Chromosome"/>
</dbReference>
<evidence type="ECO:0000313" key="4">
    <source>
        <dbReference type="Proteomes" id="UP000298763"/>
    </source>
</evidence>
<reference evidence="3 4" key="1">
    <citation type="submission" date="2019-05" db="EMBL/GenBank/DDBJ databases">
        <title>Draft Genome Sequences of Six Type Strains of the Genus Massilia.</title>
        <authorList>
            <person name="Miess H."/>
            <person name="Frediansyhah A."/>
            <person name="Gross H."/>
        </authorList>
    </citation>
    <scope>NUCLEOTIDE SEQUENCE [LARGE SCALE GENOMIC DNA]</scope>
    <source>
        <strain evidence="3 4">DSMZ 26121</strain>
    </source>
</reference>
<accession>A0ABX5UJ27</accession>
<dbReference type="InterPro" id="IPR013424">
    <property type="entry name" value="Ice-binding_C"/>
</dbReference>
<evidence type="ECO:0000259" key="2">
    <source>
        <dbReference type="Pfam" id="PF07589"/>
    </source>
</evidence>
<dbReference type="Pfam" id="PF07589">
    <property type="entry name" value="PEP-CTERM"/>
    <property type="match status" value="1"/>
</dbReference>
<gene>
    <name evidence="3" type="ORF">FCL38_15375</name>
</gene>